<sequence>MARKMTIKGMQAWRELGDIHLQDARQPELSRRSRTDAAFDVCYMYARCIVGEKSELYDHPDASIFVLAATQLGWMDSVLRPARQHVHERDEPLRVASQYDVLLTLALRLMGALGADRIPAEGPL</sequence>
<evidence type="ECO:0000313" key="1">
    <source>
        <dbReference type="EMBL" id="ABM39908.1"/>
    </source>
</evidence>
<dbReference type="EMBL" id="CP000532">
    <property type="protein sequence ID" value="ABM39908.1"/>
    <property type="molecule type" value="Genomic_DNA"/>
</dbReference>
<reference evidence="2" key="1">
    <citation type="journal article" date="2009" name="Environ. Microbiol.">
        <title>The genome of Polaromonas naphthalenivorans strain CJ2, isolated from coal tar-contaminated sediment, reveals physiological and metabolic versatility and evolution through extensive horizontal gene transfer.</title>
        <authorList>
            <person name="Yagi J.M."/>
            <person name="Sims D."/>
            <person name="Brettin T."/>
            <person name="Bruce D."/>
            <person name="Madsen E.L."/>
        </authorList>
    </citation>
    <scope>NUCLEOTIDE SEQUENCE [LARGE SCALE GENOMIC DNA]</scope>
    <source>
        <strain evidence="2">CJ2</strain>
        <plasmid evidence="2">Plasmid pPNAP03</plasmid>
    </source>
</reference>
<keyword evidence="1" id="KW-0614">Plasmid</keyword>
<proteinExistence type="predicted"/>
<dbReference type="Proteomes" id="UP000000644">
    <property type="component" value="Plasmid pPNAP03"/>
</dbReference>
<organism evidence="1 2">
    <name type="scientific">Polaromonas naphthalenivorans (strain CJ2)</name>
    <dbReference type="NCBI Taxonomy" id="365044"/>
    <lineage>
        <taxon>Bacteria</taxon>
        <taxon>Pseudomonadati</taxon>
        <taxon>Pseudomonadota</taxon>
        <taxon>Betaproteobacteria</taxon>
        <taxon>Burkholderiales</taxon>
        <taxon>Comamonadaceae</taxon>
        <taxon>Polaromonas</taxon>
    </lineage>
</organism>
<evidence type="ECO:0000313" key="2">
    <source>
        <dbReference type="Proteomes" id="UP000000644"/>
    </source>
</evidence>
<name>A1VW80_POLNA</name>
<protein>
    <submittedName>
        <fullName evidence="1">Uncharacterized protein</fullName>
    </submittedName>
</protein>
<gene>
    <name evidence="1" type="ordered locus">Pnap_4843</name>
</gene>
<keyword evidence="2" id="KW-1185">Reference proteome</keyword>
<dbReference type="AlphaFoldDB" id="A1VW80"/>
<dbReference type="HOGENOM" id="CLU_2001790_0_0_4"/>
<accession>A1VW80</accession>
<geneLocation type="plasmid" evidence="1 2">
    <name>pPNAP03</name>
</geneLocation>
<dbReference type="KEGG" id="pna:Pnap_4843"/>